<evidence type="ECO:0000259" key="4">
    <source>
        <dbReference type="Pfam" id="PF25876"/>
    </source>
</evidence>
<evidence type="ECO:0000313" key="8">
    <source>
        <dbReference type="EMBL" id="APR54207.1"/>
    </source>
</evidence>
<evidence type="ECO:0000313" key="9">
    <source>
        <dbReference type="EMBL" id="RSU99202.1"/>
    </source>
</evidence>
<reference evidence="9 12" key="4">
    <citation type="submission" date="2018-07" db="EMBL/GenBank/DDBJ databases">
        <title>Genomic and Epidemiologic Investigation of an Indolent Hospital Outbreak.</title>
        <authorList>
            <person name="Johnson R.C."/>
            <person name="Deming C."/>
            <person name="Conlan S."/>
            <person name="Zellmer C.J."/>
            <person name="Michelin A.V."/>
            <person name="Lee-Lin S."/>
            <person name="Thomas P.J."/>
            <person name="Park M."/>
            <person name="Weingarten R.A."/>
            <person name="Less J."/>
            <person name="Dekker J.P."/>
            <person name="Frank K.M."/>
            <person name="Musser K.A."/>
            <person name="Mcquiston J.R."/>
            <person name="Henderson D.K."/>
            <person name="Lau A.F."/>
            <person name="Palmore T.N."/>
            <person name="Segre J.A."/>
        </authorList>
    </citation>
    <scope>NUCLEOTIDE SEQUENCE [LARGE SCALE GENOMIC DNA]</scope>
    <source>
        <strain evidence="10">SK-CDC1_0717</strain>
        <strain evidence="9 12">SK-NIH.Env10_0317</strain>
    </source>
</reference>
<dbReference type="GO" id="GO:0046677">
    <property type="term" value="P:response to antibiotic"/>
    <property type="evidence" value="ECO:0007669"/>
    <property type="project" value="TreeGrafter"/>
</dbReference>
<comment type="similarity">
    <text evidence="2">Belongs to the membrane fusion protein (MFP) (TC 8.A.1) family.</text>
</comment>
<dbReference type="Proteomes" id="UP000287746">
    <property type="component" value="Unassembled WGS sequence"/>
</dbReference>
<gene>
    <name evidence="8" type="ORF">BRX40_18925</name>
    <name evidence="9" type="ORF">CA257_20670</name>
    <name evidence="10" type="ORF">DAH66_08025</name>
</gene>
<feature type="domain" description="Multidrug resistance protein MdtA-like beta-barrel" evidence="6">
    <location>
        <begin position="224"/>
        <end position="287"/>
    </location>
</feature>
<sequence>MRSAIAIVALTLLSACGGGEGPPPPAAPEVTVATPLQREVVDWDDYTGRFVAPQDVEIRARVNGVITAIHFRDGQDVTQGQPLFTIDPRPYQAQLAQAQAQIARAQAALTNARQVTARSRALASAQAVSKEELETNIAAERSAAADLAAGRASANAAQLNLGFTTVRAPFSGRMSDRKVSLGDSVADGQTVLTRIVSIDPIRFEFEGAESFYLKNLRQDQRGERGSSRNTANPVQIQLADENEYRWNGRMRFLDSAVDPNSGTIRAYAEVPNPTRFLTPGMFGRARLLGSGTYKAMLIPDEAIVTDQTRRLVYVVSKDNKATPRPVEIGAKVEGLRIVRDGLAPTDRVIIAGMGMLQPGAPVTPKKGVIKPDATKQAAPTAPTEEPASGQATVR</sequence>
<dbReference type="Gene3D" id="2.40.420.20">
    <property type="match status" value="1"/>
</dbReference>
<evidence type="ECO:0000313" key="11">
    <source>
        <dbReference type="Proteomes" id="UP000185161"/>
    </source>
</evidence>
<dbReference type="Gene3D" id="1.10.287.470">
    <property type="entry name" value="Helix hairpin bin"/>
    <property type="match status" value="1"/>
</dbReference>
<dbReference type="GO" id="GO:0022857">
    <property type="term" value="F:transmembrane transporter activity"/>
    <property type="evidence" value="ECO:0007669"/>
    <property type="project" value="InterPro"/>
</dbReference>
<proteinExistence type="inferred from homology"/>
<feature type="domain" description="Multidrug resistance protein MdtA-like alpha-helical hairpin" evidence="4">
    <location>
        <begin position="94"/>
        <end position="164"/>
    </location>
</feature>
<dbReference type="RefSeq" id="WP_075152647.1">
    <property type="nucleotide sequence ID" value="NZ_CP018820.1"/>
</dbReference>
<dbReference type="Proteomes" id="UP000185161">
    <property type="component" value="Chromosome"/>
</dbReference>
<reference evidence="11" key="2">
    <citation type="submission" date="2016-12" db="EMBL/GenBank/DDBJ databases">
        <title>Whole genome sequencing of Sphingomonas sp. ABOJV.</title>
        <authorList>
            <person name="Conlan S."/>
            <person name="Thomas P.J."/>
            <person name="Mullikin J."/>
            <person name="Palmore T.N."/>
            <person name="Frank K.M."/>
            <person name="Segre J.A."/>
        </authorList>
    </citation>
    <scope>NUCLEOTIDE SEQUENCE [LARGE SCALE GENOMIC DNA]</scope>
    <source>
        <strain evidence="11">ABOJV</strain>
    </source>
</reference>
<organism evidence="8 11">
    <name type="scientific">Sphingomonas koreensis</name>
    <dbReference type="NCBI Taxonomy" id="93064"/>
    <lineage>
        <taxon>Bacteria</taxon>
        <taxon>Pseudomonadati</taxon>
        <taxon>Pseudomonadota</taxon>
        <taxon>Alphaproteobacteria</taxon>
        <taxon>Sphingomonadales</taxon>
        <taxon>Sphingomonadaceae</taxon>
        <taxon>Sphingomonas</taxon>
    </lineage>
</organism>
<dbReference type="Pfam" id="PF25917">
    <property type="entry name" value="BSH_RND"/>
    <property type="match status" value="1"/>
</dbReference>
<dbReference type="EMBL" id="QQWO01000025">
    <property type="protein sequence ID" value="RSU99202.1"/>
    <property type="molecule type" value="Genomic_DNA"/>
</dbReference>
<dbReference type="NCBIfam" id="TIGR01730">
    <property type="entry name" value="RND_mfp"/>
    <property type="match status" value="1"/>
</dbReference>
<dbReference type="GO" id="GO:0005886">
    <property type="term" value="C:plasma membrane"/>
    <property type="evidence" value="ECO:0007669"/>
    <property type="project" value="TreeGrafter"/>
</dbReference>
<name>A0A1L6JEH1_9SPHN</name>
<comment type="subcellular location">
    <subcellularLocation>
        <location evidence="1">Cell envelope</location>
    </subcellularLocation>
</comment>
<feature type="region of interest" description="Disordered" evidence="3">
    <location>
        <begin position="360"/>
        <end position="394"/>
    </location>
</feature>
<dbReference type="InterPro" id="IPR006143">
    <property type="entry name" value="RND_pump_MFP"/>
</dbReference>
<evidence type="ECO:0000259" key="6">
    <source>
        <dbReference type="Pfam" id="PF25944"/>
    </source>
</evidence>
<dbReference type="EMBL" id="QQYZ01000005">
    <property type="protein sequence ID" value="RSY87560.1"/>
    <property type="molecule type" value="Genomic_DNA"/>
</dbReference>
<feature type="compositionally biased region" description="Low complexity" evidence="3">
    <location>
        <begin position="377"/>
        <end position="387"/>
    </location>
</feature>
<dbReference type="Pfam" id="PF25967">
    <property type="entry name" value="RND-MFP_C"/>
    <property type="match status" value="1"/>
</dbReference>
<reference evidence="8" key="1">
    <citation type="submission" date="2016-12" db="EMBL/GenBank/DDBJ databases">
        <title>Whole genome sequencing of Sphingomonas koreensis.</title>
        <authorList>
            <person name="Conlan S."/>
            <person name="Thomas P.J."/>
            <person name="Mullikin J."/>
            <person name="Palmore T.N."/>
            <person name="Frank K.M."/>
            <person name="Segre J.A."/>
        </authorList>
    </citation>
    <scope>NUCLEOTIDE SEQUENCE</scope>
    <source>
        <strain evidence="8">ABOJV</strain>
    </source>
</reference>
<dbReference type="InterPro" id="IPR058627">
    <property type="entry name" value="MdtA-like_C"/>
</dbReference>
<dbReference type="PROSITE" id="PS51257">
    <property type="entry name" value="PROKAR_LIPOPROTEIN"/>
    <property type="match status" value="1"/>
</dbReference>
<dbReference type="EMBL" id="CP018820">
    <property type="protein sequence ID" value="APR54207.1"/>
    <property type="molecule type" value="Genomic_DNA"/>
</dbReference>
<dbReference type="FunFam" id="2.40.420.20:FF:000001">
    <property type="entry name" value="Efflux RND transporter periplasmic adaptor subunit"/>
    <property type="match status" value="1"/>
</dbReference>
<dbReference type="PANTHER" id="PTHR30158:SF10">
    <property type="entry name" value="CATION EFFLUX PUMP"/>
    <property type="match status" value="1"/>
</dbReference>
<feature type="domain" description="Multidrug resistance protein MdtA-like barrel-sandwich hybrid" evidence="5">
    <location>
        <begin position="55"/>
        <end position="191"/>
    </location>
</feature>
<evidence type="ECO:0000256" key="3">
    <source>
        <dbReference type="SAM" id="MobiDB-lite"/>
    </source>
</evidence>
<protein>
    <submittedName>
        <fullName evidence="9">Efflux RND transporter periplasmic adaptor subunit</fullName>
    </submittedName>
    <submittedName>
        <fullName evidence="8">Efflux transporter periplasmic adaptor subunit</fullName>
    </submittedName>
</protein>
<evidence type="ECO:0000259" key="7">
    <source>
        <dbReference type="Pfam" id="PF25967"/>
    </source>
</evidence>
<dbReference type="InterPro" id="IPR058626">
    <property type="entry name" value="MdtA-like_b-barrel"/>
</dbReference>
<dbReference type="KEGG" id="skr:BRX40_18925"/>
<dbReference type="PANTHER" id="PTHR30158">
    <property type="entry name" value="ACRA/E-RELATED COMPONENT OF DRUG EFFLUX TRANSPORTER"/>
    <property type="match status" value="1"/>
</dbReference>
<evidence type="ECO:0000313" key="10">
    <source>
        <dbReference type="EMBL" id="RSY87560.1"/>
    </source>
</evidence>
<evidence type="ECO:0000256" key="2">
    <source>
        <dbReference type="ARBA" id="ARBA00009477"/>
    </source>
</evidence>
<evidence type="ECO:0000313" key="13">
    <source>
        <dbReference type="Proteomes" id="UP000287746"/>
    </source>
</evidence>
<evidence type="ECO:0000256" key="1">
    <source>
        <dbReference type="ARBA" id="ARBA00004196"/>
    </source>
</evidence>
<dbReference type="Gene3D" id="2.40.50.100">
    <property type="match status" value="1"/>
</dbReference>
<dbReference type="InterPro" id="IPR058625">
    <property type="entry name" value="MdtA-like_BSH"/>
</dbReference>
<dbReference type="GeneID" id="44134636"/>
<accession>A0A1L6JEH1</accession>
<dbReference type="SUPFAM" id="SSF111369">
    <property type="entry name" value="HlyD-like secretion proteins"/>
    <property type="match status" value="1"/>
</dbReference>
<dbReference type="Pfam" id="PF25944">
    <property type="entry name" value="Beta-barrel_RND"/>
    <property type="match status" value="1"/>
</dbReference>
<evidence type="ECO:0000259" key="5">
    <source>
        <dbReference type="Pfam" id="PF25917"/>
    </source>
</evidence>
<reference evidence="13" key="3">
    <citation type="submission" date="2018-07" db="EMBL/GenBank/DDBJ databases">
        <title>Genomic and Epidemiologic Investigation of an Indolent Hospital Outbreak.</title>
        <authorList>
            <person name="Johnson R.C."/>
            <person name="Deming C."/>
            <person name="Conlan S."/>
            <person name="Zellmer C.J."/>
            <person name="Michelin A.V."/>
            <person name="Lee-Lin S.-Q."/>
            <person name="Thomas P.J."/>
            <person name="Park M."/>
            <person name="Weingarten R.A."/>
            <person name="Less J."/>
            <person name="Dekker J.P."/>
            <person name="Frank K.M."/>
            <person name="Musser K.A."/>
            <person name="Mcquiston J.R."/>
            <person name="Henderson D.K."/>
            <person name="Lau A.F."/>
            <person name="Palmore T.N."/>
            <person name="Segre J.A."/>
        </authorList>
    </citation>
    <scope>NUCLEOTIDE SEQUENCE [LARGE SCALE GENOMIC DNA]</scope>
    <source>
        <strain evidence="13">SK-CDC1_0717</strain>
    </source>
</reference>
<dbReference type="Proteomes" id="UP000286681">
    <property type="component" value="Unassembled WGS sequence"/>
</dbReference>
<dbReference type="GO" id="GO:0030313">
    <property type="term" value="C:cell envelope"/>
    <property type="evidence" value="ECO:0007669"/>
    <property type="project" value="UniProtKB-SubCell"/>
</dbReference>
<dbReference type="Gene3D" id="2.40.30.170">
    <property type="match status" value="1"/>
</dbReference>
<dbReference type="AlphaFoldDB" id="A0A1L6JEH1"/>
<dbReference type="STRING" id="93064.BRX40_18925"/>
<dbReference type="OrthoDB" id="9816569at2"/>
<dbReference type="InterPro" id="IPR058624">
    <property type="entry name" value="MdtA-like_HH"/>
</dbReference>
<evidence type="ECO:0000313" key="12">
    <source>
        <dbReference type="Proteomes" id="UP000286681"/>
    </source>
</evidence>
<dbReference type="Pfam" id="PF25876">
    <property type="entry name" value="HH_MFP_RND"/>
    <property type="match status" value="1"/>
</dbReference>
<keyword evidence="11" id="KW-1185">Reference proteome</keyword>
<feature type="domain" description="Multidrug resistance protein MdtA-like C-terminal permuted SH3" evidence="7">
    <location>
        <begin position="295"/>
        <end position="353"/>
    </location>
</feature>